<dbReference type="PANTHER" id="PTHR37951:SF1">
    <property type="entry name" value="TYPE VI SECRETION SYSTEM COMPONENT TSSA1"/>
    <property type="match status" value="1"/>
</dbReference>
<proteinExistence type="predicted"/>
<dbReference type="PANTHER" id="PTHR37951">
    <property type="entry name" value="CYTOPLASMIC PROTEIN-RELATED"/>
    <property type="match status" value="1"/>
</dbReference>
<dbReference type="InterPro" id="IPR010657">
    <property type="entry name" value="ImpA_N"/>
</dbReference>
<organism evidence="2">
    <name type="scientific">Variovorax paradoxus</name>
    <dbReference type="NCBI Taxonomy" id="34073"/>
    <lineage>
        <taxon>Bacteria</taxon>
        <taxon>Pseudomonadati</taxon>
        <taxon>Pseudomonadota</taxon>
        <taxon>Betaproteobacteria</taxon>
        <taxon>Burkholderiales</taxon>
        <taxon>Comamonadaceae</taxon>
        <taxon>Variovorax</taxon>
    </lineage>
</organism>
<reference evidence="2" key="1">
    <citation type="submission" date="2019-12" db="EMBL/GenBank/DDBJ databases">
        <authorList>
            <person name="Cremers G."/>
        </authorList>
    </citation>
    <scope>NUCLEOTIDE SEQUENCE</scope>
    <source>
        <strain evidence="2">Vvax</strain>
    </source>
</reference>
<dbReference type="EMBL" id="LR743507">
    <property type="protein sequence ID" value="CAA2104701.1"/>
    <property type="molecule type" value="Genomic_DNA"/>
</dbReference>
<evidence type="ECO:0000259" key="1">
    <source>
        <dbReference type="Pfam" id="PF06812"/>
    </source>
</evidence>
<dbReference type="InterPro" id="IPR017740">
    <property type="entry name" value="TssA-like"/>
</dbReference>
<accession>A0A679J0K5</accession>
<gene>
    <name evidence="2" type="ORF">VVAX_02896</name>
</gene>
<feature type="domain" description="ImpA N-terminal" evidence="1">
    <location>
        <begin position="10"/>
        <end position="133"/>
    </location>
</feature>
<sequence>MPLDRVPDWLHPVSADFPCGPSLEYDAEYAVLQARMLPRGAAQYGDFVGMPEAPNWAEVERDCRRLLLRTWDVNLLVWLCRARTRLAQAAGLAQSLVALAEALQTWPEAIHPQLVVEGEHDPGVRANALSALADPEGLLGDVRDIVVAANAARHLTVREVERAWQVPRAPDVLSPDAAAQQLSELHRSSVGDASAPVRQLAAASRAVRRIAAWGASNMGSDAPALQPLLCLLQLFEPAEPPKRVKTEEVIAQAPGFSSRAAAATPAVSSPAAADISWRESVRGSIRSAREWLELHEPSSPVAVLLKQAERMIGERFCDVADMVPLDLLRKWDAEGERT</sequence>
<dbReference type="AlphaFoldDB" id="A0A679J0K5"/>
<dbReference type="Pfam" id="PF06812">
    <property type="entry name" value="ImpA_N"/>
    <property type="match status" value="1"/>
</dbReference>
<evidence type="ECO:0000313" key="2">
    <source>
        <dbReference type="EMBL" id="CAA2104701.1"/>
    </source>
</evidence>
<protein>
    <recommendedName>
        <fullName evidence="1">ImpA N-terminal domain-containing protein</fullName>
    </recommendedName>
</protein>
<name>A0A679J0K5_VARPD</name>